<evidence type="ECO:0000256" key="1">
    <source>
        <dbReference type="ARBA" id="ARBA00008950"/>
    </source>
</evidence>
<dbReference type="PANTHER" id="PTHR42850:SF2">
    <property type="entry name" value="BLL5683 PROTEIN"/>
    <property type="match status" value="1"/>
</dbReference>
<dbReference type="InterPro" id="IPR029052">
    <property type="entry name" value="Metallo-depent_PP-like"/>
</dbReference>
<dbReference type="SUPFAM" id="SSF56300">
    <property type="entry name" value="Metallo-dependent phosphatases"/>
    <property type="match status" value="1"/>
</dbReference>
<protein>
    <submittedName>
        <fullName evidence="3">Metallophosphatase family protein</fullName>
    </submittedName>
</protein>
<comment type="similarity">
    <text evidence="1">Belongs to the metallophosphoesterase superfamily. YfcE family.</text>
</comment>
<feature type="domain" description="Calcineurin-like phosphoesterase" evidence="2">
    <location>
        <begin position="14"/>
        <end position="194"/>
    </location>
</feature>
<dbReference type="Gene3D" id="3.60.21.10">
    <property type="match status" value="1"/>
</dbReference>
<evidence type="ECO:0000313" key="3">
    <source>
        <dbReference type="EMBL" id="WAX56224.1"/>
    </source>
</evidence>
<dbReference type="InterPro" id="IPR011152">
    <property type="entry name" value="Pesterase_MJ0912"/>
</dbReference>
<evidence type="ECO:0000313" key="4">
    <source>
        <dbReference type="Proteomes" id="UP001164693"/>
    </source>
</evidence>
<organism evidence="3 4">
    <name type="scientific">Jatrophihabitans cynanchi</name>
    <dbReference type="NCBI Taxonomy" id="2944128"/>
    <lineage>
        <taxon>Bacteria</taxon>
        <taxon>Bacillati</taxon>
        <taxon>Actinomycetota</taxon>
        <taxon>Actinomycetes</taxon>
        <taxon>Jatrophihabitantales</taxon>
        <taxon>Jatrophihabitantaceae</taxon>
        <taxon>Jatrophihabitans</taxon>
    </lineage>
</organism>
<dbReference type="PANTHER" id="PTHR42850">
    <property type="entry name" value="METALLOPHOSPHOESTERASE"/>
    <property type="match status" value="1"/>
</dbReference>
<proteinExistence type="inferred from homology"/>
<dbReference type="PIRSF" id="PIRSF000883">
    <property type="entry name" value="Pesterase_MJ0912"/>
    <property type="match status" value="1"/>
</dbReference>
<reference evidence="3" key="1">
    <citation type="submission" date="2022-05" db="EMBL/GenBank/DDBJ databases">
        <title>Jatrophihabitans sp. SB3-54 whole genome sequence.</title>
        <authorList>
            <person name="Suh M.K."/>
            <person name="Eom M.K."/>
            <person name="Kim J.S."/>
            <person name="Kim H.S."/>
            <person name="Do H.E."/>
            <person name="Shin Y.K."/>
            <person name="Lee J.-S."/>
        </authorList>
    </citation>
    <scope>NUCLEOTIDE SEQUENCE</scope>
    <source>
        <strain evidence="3">SB3-54</strain>
    </source>
</reference>
<accession>A0ABY7JV37</accession>
<dbReference type="RefSeq" id="WP_269442755.1">
    <property type="nucleotide sequence ID" value="NZ_CP097463.1"/>
</dbReference>
<evidence type="ECO:0000259" key="2">
    <source>
        <dbReference type="Pfam" id="PF12850"/>
    </source>
</evidence>
<dbReference type="Pfam" id="PF12850">
    <property type="entry name" value="Metallophos_2"/>
    <property type="match status" value="1"/>
</dbReference>
<dbReference type="Proteomes" id="UP001164693">
    <property type="component" value="Chromosome"/>
</dbReference>
<keyword evidence="4" id="KW-1185">Reference proteome</keyword>
<gene>
    <name evidence="3" type="ORF">M6B22_17025</name>
</gene>
<dbReference type="EMBL" id="CP097463">
    <property type="protein sequence ID" value="WAX56224.1"/>
    <property type="molecule type" value="Genomic_DNA"/>
</dbReference>
<dbReference type="InterPro" id="IPR024654">
    <property type="entry name" value="Calcineurin-like_PHP_lpxH"/>
</dbReference>
<dbReference type="CDD" id="cd00838">
    <property type="entry name" value="MPP_superfamily"/>
    <property type="match status" value="1"/>
</dbReference>
<name>A0ABY7JV37_9ACTN</name>
<sequence>MTALPAVSVGSHERVALISDVHGNAWALRAVIATLAEHGVTALCSLGCLTWGPEPRRVMVLLDELPVPVYRLAGNGERAVIEMAVGQRPIERETHEWIVRAHGDDVDRLREQPTALTLTVPSLGPIRLCHGSPRSDVELLTPATPHTRVAAACEGVPEQTIVHGHTHLQYGRRVADRVVQGCGSVGLPYTHDGPAAYWTLADADGLHPQRTEYDIDSAARELSGHRFPGAARFADQIRAPTDPDWIVQDAEAREFAD</sequence>
<dbReference type="InterPro" id="IPR050126">
    <property type="entry name" value="Ap4A_hydrolase"/>
</dbReference>